<keyword evidence="3" id="KW-1185">Reference proteome</keyword>
<evidence type="ECO:0008006" key="4">
    <source>
        <dbReference type="Google" id="ProtNLM"/>
    </source>
</evidence>
<dbReference type="AlphaFoldDB" id="A0A1H1Z784"/>
<feature type="transmembrane region" description="Helical" evidence="1">
    <location>
        <begin position="117"/>
        <end position="137"/>
    </location>
</feature>
<feature type="transmembrane region" description="Helical" evidence="1">
    <location>
        <begin position="84"/>
        <end position="102"/>
    </location>
</feature>
<dbReference type="Pfam" id="PF06197">
    <property type="entry name" value="DUF998"/>
    <property type="match status" value="1"/>
</dbReference>
<organism evidence="2 3">
    <name type="scientific">Actinoplanes derwentensis</name>
    <dbReference type="NCBI Taxonomy" id="113562"/>
    <lineage>
        <taxon>Bacteria</taxon>
        <taxon>Bacillati</taxon>
        <taxon>Actinomycetota</taxon>
        <taxon>Actinomycetes</taxon>
        <taxon>Micromonosporales</taxon>
        <taxon>Micromonosporaceae</taxon>
        <taxon>Actinoplanes</taxon>
    </lineage>
</organism>
<sequence length="220" mass="23467">MSGHPCRMKALAGLGVACVIGSLSLYGALHLLPPSAELDWSRRTISQYALMSNGWMFDAATLLLAFGSAAILAALQHAGLLSRAALVTLGLWVVGLVGVVWFEKHNWQAGPSISGDVHRVASVVAFLSLPIGALLAARRADGPARWVMIGGLVSLLCFMPILWAVVSASWTGERWWQAIPLGTVERLLGLAEVVTVLLLARWALVTEQVDRRLAPAAEVS</sequence>
<keyword evidence="1" id="KW-0812">Transmembrane</keyword>
<reference evidence="2 3" key="1">
    <citation type="submission" date="2016-10" db="EMBL/GenBank/DDBJ databases">
        <authorList>
            <person name="de Groot N.N."/>
        </authorList>
    </citation>
    <scope>NUCLEOTIDE SEQUENCE [LARGE SCALE GENOMIC DNA]</scope>
    <source>
        <strain evidence="2 3">DSM 43941</strain>
    </source>
</reference>
<name>A0A1H1Z784_9ACTN</name>
<feature type="transmembrane region" description="Helical" evidence="1">
    <location>
        <begin position="186"/>
        <end position="204"/>
    </location>
</feature>
<protein>
    <recommendedName>
        <fullName evidence="4">DUF998 domain-containing protein</fullName>
    </recommendedName>
</protein>
<keyword evidence="1" id="KW-0472">Membrane</keyword>
<feature type="transmembrane region" description="Helical" evidence="1">
    <location>
        <begin position="54"/>
        <end position="75"/>
    </location>
</feature>
<evidence type="ECO:0000313" key="3">
    <source>
        <dbReference type="Proteomes" id="UP000198688"/>
    </source>
</evidence>
<proteinExistence type="predicted"/>
<dbReference type="EMBL" id="LT629758">
    <property type="protein sequence ID" value="SDT29574.1"/>
    <property type="molecule type" value="Genomic_DNA"/>
</dbReference>
<evidence type="ECO:0000256" key="1">
    <source>
        <dbReference type="SAM" id="Phobius"/>
    </source>
</evidence>
<feature type="transmembrane region" description="Helical" evidence="1">
    <location>
        <begin position="146"/>
        <end position="166"/>
    </location>
</feature>
<accession>A0A1H1Z784</accession>
<dbReference type="InterPro" id="IPR009339">
    <property type="entry name" value="DUF998"/>
</dbReference>
<dbReference type="Proteomes" id="UP000198688">
    <property type="component" value="Chromosome I"/>
</dbReference>
<gene>
    <name evidence="2" type="ORF">SAMN04489716_3178</name>
</gene>
<keyword evidence="1" id="KW-1133">Transmembrane helix</keyword>
<evidence type="ECO:0000313" key="2">
    <source>
        <dbReference type="EMBL" id="SDT29574.1"/>
    </source>
</evidence>
<dbReference type="STRING" id="113562.SAMN04489716_3178"/>